<dbReference type="SUPFAM" id="SSF48452">
    <property type="entry name" value="TPR-like"/>
    <property type="match status" value="1"/>
</dbReference>
<dbReference type="InterPro" id="IPR011990">
    <property type="entry name" value="TPR-like_helical_dom_sf"/>
</dbReference>
<dbReference type="Gene3D" id="1.25.40.10">
    <property type="entry name" value="Tetratricopeptide repeat domain"/>
    <property type="match status" value="1"/>
</dbReference>
<dbReference type="GO" id="GO:0042393">
    <property type="term" value="F:histone binding"/>
    <property type="evidence" value="ECO:0007669"/>
    <property type="project" value="TreeGrafter"/>
</dbReference>
<name>A0AAN6D504_9ASCO</name>
<keyword evidence="3" id="KW-0175">Coiled coil</keyword>
<reference evidence="6 8" key="1">
    <citation type="journal article" date="2021" name="G3 (Bethesda)">
        <title>Genomic diversity, chromosomal rearrangements, and interspecies hybridization in the ogataea polymorpha species complex.</title>
        <authorList>
            <person name="Hanson S.J."/>
            <person name="Cinneide E.O."/>
            <person name="Salzberg L.I."/>
            <person name="Wolfe K.H."/>
            <person name="McGowan J."/>
            <person name="Fitzpatrick D.A."/>
            <person name="Matlin K."/>
        </authorList>
    </citation>
    <scope>NUCLEOTIDE SEQUENCE</scope>
    <source>
        <strain evidence="7">81-436-3</strain>
        <strain evidence="6">83-405-1</strain>
    </source>
</reference>
<dbReference type="GO" id="GO:0034080">
    <property type="term" value="P:CENP-A containing chromatin assembly"/>
    <property type="evidence" value="ECO:0007669"/>
    <property type="project" value="TreeGrafter"/>
</dbReference>
<comment type="caution">
    <text evidence="6">The sequence shown here is derived from an EMBL/GenBank/DDBJ whole genome shotgun (WGS) entry which is preliminary data.</text>
</comment>
<evidence type="ECO:0000313" key="9">
    <source>
        <dbReference type="Proteomes" id="UP000738402"/>
    </source>
</evidence>
<proteinExistence type="predicted"/>
<dbReference type="AlphaFoldDB" id="A0AAN6D504"/>
<organism evidence="6 9">
    <name type="scientific">Ogataea haglerorum</name>
    <dbReference type="NCBI Taxonomy" id="1937702"/>
    <lineage>
        <taxon>Eukaryota</taxon>
        <taxon>Fungi</taxon>
        <taxon>Dikarya</taxon>
        <taxon>Ascomycota</taxon>
        <taxon>Saccharomycotina</taxon>
        <taxon>Pichiomycetes</taxon>
        <taxon>Pichiales</taxon>
        <taxon>Pichiaceae</taxon>
        <taxon>Ogataea</taxon>
    </lineage>
</organism>
<dbReference type="GO" id="GO:0006335">
    <property type="term" value="P:DNA replication-dependent chromatin assembly"/>
    <property type="evidence" value="ECO:0007669"/>
    <property type="project" value="TreeGrafter"/>
</dbReference>
<dbReference type="GO" id="GO:0005654">
    <property type="term" value="C:nucleoplasm"/>
    <property type="evidence" value="ECO:0007669"/>
    <property type="project" value="TreeGrafter"/>
</dbReference>
<feature type="domain" description="Tetratricopeptide SHNi-TPR" evidence="5">
    <location>
        <begin position="190"/>
        <end position="227"/>
    </location>
</feature>
<gene>
    <name evidence="6" type="ORF">KL933_003271</name>
    <name evidence="7" type="ORF">KL946_002999</name>
</gene>
<feature type="region of interest" description="Disordered" evidence="4">
    <location>
        <begin position="67"/>
        <end position="137"/>
    </location>
</feature>
<keyword evidence="1" id="KW-0677">Repeat</keyword>
<accession>A0AAN6D504</accession>
<evidence type="ECO:0000256" key="4">
    <source>
        <dbReference type="SAM" id="MobiDB-lite"/>
    </source>
</evidence>
<dbReference type="EMBL" id="JAHLUH010000009">
    <property type="protein sequence ID" value="KAG7726340.1"/>
    <property type="molecule type" value="Genomic_DNA"/>
</dbReference>
<evidence type="ECO:0000256" key="1">
    <source>
        <dbReference type="ARBA" id="ARBA00022737"/>
    </source>
</evidence>
<evidence type="ECO:0000256" key="2">
    <source>
        <dbReference type="ARBA" id="ARBA00022803"/>
    </source>
</evidence>
<dbReference type="InterPro" id="IPR051730">
    <property type="entry name" value="NASP-like"/>
</dbReference>
<dbReference type="PANTHER" id="PTHR15081">
    <property type="entry name" value="NUCLEAR AUTOANTIGENIC SPERM PROTEIN NASP -RELATED"/>
    <property type="match status" value="1"/>
</dbReference>
<evidence type="ECO:0000313" key="7">
    <source>
        <dbReference type="EMBL" id="KAG7765132.1"/>
    </source>
</evidence>
<dbReference type="Proteomes" id="UP000738402">
    <property type="component" value="Unassembled WGS sequence"/>
</dbReference>
<dbReference type="Pfam" id="PF10516">
    <property type="entry name" value="SHNi-TPR"/>
    <property type="match status" value="1"/>
</dbReference>
<sequence length="354" mass="40413">MTEESSYSHELVKLLEKGAQAFAEKQYEKSVEYYSEACEKSNLLTGRDDPDLLFLYAKSLFENAVSKSEVFGGQNNQEEKAEETEDDNGMFQFNEQLAENEEYEEESEQEKEEQEEDEQSHEQEHEQGEEGEEQTDFEVSWEILDLTRTLYEEQLNTLQDEQLETPYLDSDKKDIKEISSPFVAIKKKLSEVYDLLGEISLETENFSQAAQDFTTLANLRTELYPFSSRLVSEAYYKLSLASEFNTGEAGSSATAVEAMEKSLKSIKERYELSDQEKDESLLQEMEQRLDELRKGDAAIREEKKRIMMGILGEGDGTEIKATPKSVPVNDLTGMVKKRKQPGGKAVTKKAKTSK</sequence>
<evidence type="ECO:0000313" key="6">
    <source>
        <dbReference type="EMBL" id="KAG7726340.1"/>
    </source>
</evidence>
<evidence type="ECO:0000256" key="3">
    <source>
        <dbReference type="SAM" id="Coils"/>
    </source>
</evidence>
<dbReference type="Proteomes" id="UP000697297">
    <property type="component" value="Unassembled WGS sequence"/>
</dbReference>
<dbReference type="InterPro" id="IPR019544">
    <property type="entry name" value="Tetratricopeptide_SHNi-TPR_dom"/>
</dbReference>
<dbReference type="EMBL" id="JAHLUN010000007">
    <property type="protein sequence ID" value="KAG7765132.1"/>
    <property type="molecule type" value="Genomic_DNA"/>
</dbReference>
<dbReference type="PANTHER" id="PTHR15081:SF1">
    <property type="entry name" value="NUCLEAR AUTOANTIGENIC SPERM PROTEIN"/>
    <property type="match status" value="1"/>
</dbReference>
<feature type="coiled-coil region" evidence="3">
    <location>
        <begin position="256"/>
        <end position="302"/>
    </location>
</feature>
<keyword evidence="8" id="KW-1185">Reference proteome</keyword>
<feature type="compositionally biased region" description="Acidic residues" evidence="4">
    <location>
        <begin position="98"/>
        <end position="119"/>
    </location>
</feature>
<protein>
    <recommendedName>
        <fullName evidence="5">Tetratricopeptide SHNi-TPR domain-containing protein</fullName>
    </recommendedName>
</protein>
<evidence type="ECO:0000313" key="8">
    <source>
        <dbReference type="Proteomes" id="UP000697297"/>
    </source>
</evidence>
<evidence type="ECO:0000259" key="5">
    <source>
        <dbReference type="Pfam" id="PF10516"/>
    </source>
</evidence>
<keyword evidence="2" id="KW-0802">TPR repeat</keyword>